<accession>A0A0T5NQT3</accession>
<comment type="caution">
    <text evidence="1">The sequence shown here is derived from an EMBL/GenBank/DDBJ whole genome shotgun (WGS) entry which is preliminary data.</text>
</comment>
<gene>
    <name evidence="1" type="ORF">XM53_17250</name>
</gene>
<organism evidence="1 2">
    <name type="scientific">Roseovarius atlanticus</name>
    <dbReference type="NCBI Taxonomy" id="1641875"/>
    <lineage>
        <taxon>Bacteria</taxon>
        <taxon>Pseudomonadati</taxon>
        <taxon>Pseudomonadota</taxon>
        <taxon>Alphaproteobacteria</taxon>
        <taxon>Rhodobacterales</taxon>
        <taxon>Roseobacteraceae</taxon>
        <taxon>Roseovarius</taxon>
    </lineage>
</organism>
<sequence>MFGQADSSGLGDLVRNRLAVKRGKLIFALAPGKGIHLLAETGGLEHFGKKRCLELLGRLARCV</sequence>
<evidence type="ECO:0000313" key="1">
    <source>
        <dbReference type="EMBL" id="KRS11323.1"/>
    </source>
</evidence>
<dbReference type="EMBL" id="LAXJ01000020">
    <property type="protein sequence ID" value="KRS11323.1"/>
    <property type="molecule type" value="Genomic_DNA"/>
</dbReference>
<proteinExistence type="predicted"/>
<dbReference type="AlphaFoldDB" id="A0A0T5NQT3"/>
<keyword evidence="2" id="KW-1185">Reference proteome</keyword>
<reference evidence="1 2" key="1">
    <citation type="submission" date="2015-04" db="EMBL/GenBank/DDBJ databases">
        <title>The draft genome sequence of Roseovarius sp.R12b.</title>
        <authorList>
            <person name="Li G."/>
            <person name="Lai Q."/>
            <person name="Shao Z."/>
            <person name="Yan P."/>
        </authorList>
    </citation>
    <scope>NUCLEOTIDE SEQUENCE [LARGE SCALE GENOMIC DNA]</scope>
    <source>
        <strain evidence="1 2">R12B</strain>
    </source>
</reference>
<name>A0A0T5NQT3_9RHOB</name>
<protein>
    <submittedName>
        <fullName evidence="1">Uncharacterized protein</fullName>
    </submittedName>
</protein>
<dbReference type="Proteomes" id="UP000051295">
    <property type="component" value="Unassembled WGS sequence"/>
</dbReference>
<evidence type="ECO:0000313" key="2">
    <source>
        <dbReference type="Proteomes" id="UP000051295"/>
    </source>
</evidence>